<feature type="transmembrane region" description="Helical" evidence="1">
    <location>
        <begin position="200"/>
        <end position="224"/>
    </location>
</feature>
<feature type="transmembrane region" description="Helical" evidence="1">
    <location>
        <begin position="123"/>
        <end position="145"/>
    </location>
</feature>
<evidence type="ECO:0000313" key="2">
    <source>
        <dbReference type="EMBL" id="SFH87588.1"/>
    </source>
</evidence>
<proteinExistence type="predicted"/>
<keyword evidence="1" id="KW-1133">Transmembrane helix</keyword>
<dbReference type="Proteomes" id="UP000199548">
    <property type="component" value="Unassembled WGS sequence"/>
</dbReference>
<organism evidence="2 3">
    <name type="scientific">Paraburkholderia megapolitana</name>
    <dbReference type="NCBI Taxonomy" id="420953"/>
    <lineage>
        <taxon>Bacteria</taxon>
        <taxon>Pseudomonadati</taxon>
        <taxon>Pseudomonadota</taxon>
        <taxon>Betaproteobacteria</taxon>
        <taxon>Burkholderiales</taxon>
        <taxon>Burkholderiaceae</taxon>
        <taxon>Paraburkholderia</taxon>
    </lineage>
</organism>
<feature type="transmembrane region" description="Helical" evidence="1">
    <location>
        <begin position="21"/>
        <end position="43"/>
    </location>
</feature>
<dbReference type="STRING" id="420953.SAMN05192543_101396"/>
<evidence type="ECO:0000313" key="3">
    <source>
        <dbReference type="Proteomes" id="UP000199548"/>
    </source>
</evidence>
<dbReference type="AlphaFoldDB" id="A0A1I3DM22"/>
<keyword evidence="1" id="KW-0472">Membrane</keyword>
<dbReference type="EMBL" id="FOQU01000001">
    <property type="protein sequence ID" value="SFH87588.1"/>
    <property type="molecule type" value="Genomic_DNA"/>
</dbReference>
<feature type="transmembrane region" description="Helical" evidence="1">
    <location>
        <begin position="335"/>
        <end position="356"/>
    </location>
</feature>
<accession>A0A1I3DM22</accession>
<feature type="transmembrane region" description="Helical" evidence="1">
    <location>
        <begin position="165"/>
        <end position="188"/>
    </location>
</feature>
<dbReference type="RefSeq" id="WP_091006767.1">
    <property type="nucleotide sequence ID" value="NZ_CP041743.1"/>
</dbReference>
<feature type="transmembrane region" description="Helical" evidence="1">
    <location>
        <begin position="49"/>
        <end position="65"/>
    </location>
</feature>
<name>A0A1I3DM22_9BURK</name>
<protein>
    <recommendedName>
        <fullName evidence="4">O-antigen ligase</fullName>
    </recommendedName>
</protein>
<sequence>MSTLSFEVSARLARRQLSCGAVGFAVLAISYLAFCISDTMLALDDDRSQVIKICAFGLLLLALAMRPRFHRLILLCAPLLVLLLIGLMRSFNYDAGWEEFLRFLFPIVITMTLFAYRDRLDGLVKVFLAVVISNDLFQCYFYAAYLTGMPLLLPIRIDSGLFLRAQGWIGFFSEFSFINFCAFMLCRWYRPTKLARFMSWGYMLFAVLGFSFKLFAPLIFYPLIIKKGSLRVWLALVAVICVVLFLLANGYLDSLLGVAAAKLSFYVIAGNSARAESYRVMFESLGKINLIGEGLGSFGGPASVKYGSPLYSEYHFNWYGLGDILKTTDTFYPHLFVELGLIGATIWMLLVLLYGQGRRWNAPWLFIVGAFCFDNLFSMAILSPSYVFSALLTMYVFSRKYPNPNGVLSGS</sequence>
<reference evidence="2 3" key="1">
    <citation type="submission" date="2016-10" db="EMBL/GenBank/DDBJ databases">
        <authorList>
            <person name="de Groot N.N."/>
        </authorList>
    </citation>
    <scope>NUCLEOTIDE SEQUENCE [LARGE SCALE GENOMIC DNA]</scope>
    <source>
        <strain evidence="2 3">LMG 23650</strain>
    </source>
</reference>
<feature type="transmembrane region" description="Helical" evidence="1">
    <location>
        <begin position="376"/>
        <end position="397"/>
    </location>
</feature>
<dbReference type="OrthoDB" id="8993885at2"/>
<evidence type="ECO:0008006" key="4">
    <source>
        <dbReference type="Google" id="ProtNLM"/>
    </source>
</evidence>
<evidence type="ECO:0000256" key="1">
    <source>
        <dbReference type="SAM" id="Phobius"/>
    </source>
</evidence>
<gene>
    <name evidence="2" type="ORF">SAMN05192543_101396</name>
</gene>
<feature type="transmembrane region" description="Helical" evidence="1">
    <location>
        <begin position="72"/>
        <end position="88"/>
    </location>
</feature>
<feature type="transmembrane region" description="Helical" evidence="1">
    <location>
        <begin position="230"/>
        <end position="252"/>
    </location>
</feature>
<keyword evidence="3" id="KW-1185">Reference proteome</keyword>
<keyword evidence="1" id="KW-0812">Transmembrane</keyword>
<feature type="transmembrane region" description="Helical" evidence="1">
    <location>
        <begin position="100"/>
        <end position="116"/>
    </location>
</feature>